<feature type="transmembrane region" description="Helical" evidence="1">
    <location>
        <begin position="12"/>
        <end position="29"/>
    </location>
</feature>
<evidence type="ECO:0000256" key="1">
    <source>
        <dbReference type="SAM" id="Phobius"/>
    </source>
</evidence>
<keyword evidence="3" id="KW-1185">Reference proteome</keyword>
<accession>A0ABP1DVK0</accession>
<gene>
    <name evidence="2" type="ORF">GFSPODELE1_LOCUS8136</name>
</gene>
<dbReference type="Proteomes" id="UP001497453">
    <property type="component" value="Chromosome 6"/>
</dbReference>
<organism evidence="2 3">
    <name type="scientific">Somion occarium</name>
    <dbReference type="NCBI Taxonomy" id="3059160"/>
    <lineage>
        <taxon>Eukaryota</taxon>
        <taxon>Fungi</taxon>
        <taxon>Dikarya</taxon>
        <taxon>Basidiomycota</taxon>
        <taxon>Agaricomycotina</taxon>
        <taxon>Agaricomycetes</taxon>
        <taxon>Polyporales</taxon>
        <taxon>Cerrenaceae</taxon>
        <taxon>Somion</taxon>
    </lineage>
</organism>
<reference evidence="3" key="1">
    <citation type="submission" date="2024-04" db="EMBL/GenBank/DDBJ databases">
        <authorList>
            <person name="Shaw F."/>
            <person name="Minotto A."/>
        </authorList>
    </citation>
    <scope>NUCLEOTIDE SEQUENCE [LARGE SCALE GENOMIC DNA]</scope>
</reference>
<proteinExistence type="predicted"/>
<keyword evidence="1" id="KW-0472">Membrane</keyword>
<feature type="transmembrane region" description="Helical" evidence="1">
    <location>
        <begin position="41"/>
        <end position="60"/>
    </location>
</feature>
<name>A0ABP1DVK0_9APHY</name>
<evidence type="ECO:0000313" key="3">
    <source>
        <dbReference type="Proteomes" id="UP001497453"/>
    </source>
</evidence>
<sequence length="146" mass="16597">MIITFAISETTNLEYWILFQTFTFISTFGPTVTRDVMMFRLYQLLSFSILLFGFSLAIPIDRDLLLSETSGDNRSYDIKRSLCNTLGSLQGGSSGLVMGIQRIEIRSGCITPKYHYVHLSDSIPPNDSQVHKLHFSAFLSLRPLHR</sequence>
<keyword evidence="1" id="KW-1133">Transmembrane helix</keyword>
<protein>
    <submittedName>
        <fullName evidence="2">Uncharacterized protein</fullName>
    </submittedName>
</protein>
<keyword evidence="1" id="KW-0812">Transmembrane</keyword>
<evidence type="ECO:0000313" key="2">
    <source>
        <dbReference type="EMBL" id="CAL1711014.1"/>
    </source>
</evidence>
<dbReference type="EMBL" id="OZ037949">
    <property type="protein sequence ID" value="CAL1711014.1"/>
    <property type="molecule type" value="Genomic_DNA"/>
</dbReference>